<accession>A0ABM7LLW6</accession>
<dbReference type="Gene3D" id="3.30.70.270">
    <property type="match status" value="1"/>
</dbReference>
<feature type="transmembrane region" description="Helical" evidence="4">
    <location>
        <begin position="212"/>
        <end position="232"/>
    </location>
</feature>
<feature type="coiled-coil region" evidence="3">
    <location>
        <begin position="174"/>
        <end position="201"/>
    </location>
</feature>
<feature type="domain" description="HAMP" evidence="5">
    <location>
        <begin position="234"/>
        <end position="286"/>
    </location>
</feature>
<dbReference type="NCBIfam" id="TIGR00254">
    <property type="entry name" value="GGDEF"/>
    <property type="match status" value="1"/>
</dbReference>
<evidence type="ECO:0000259" key="5">
    <source>
        <dbReference type="PROSITE" id="PS50885"/>
    </source>
</evidence>
<reference evidence="7 8" key="1">
    <citation type="submission" date="2020-08" db="EMBL/GenBank/DDBJ databases">
        <title>Whole genome shotgun sequence of Actinoplanes ianthinogenes NBRC 13996.</title>
        <authorList>
            <person name="Komaki H."/>
            <person name="Tamura T."/>
        </authorList>
    </citation>
    <scope>NUCLEOTIDE SEQUENCE [LARGE SCALE GENOMIC DNA]</scope>
    <source>
        <strain evidence="7 8">NBRC 13996</strain>
    </source>
</reference>
<dbReference type="PROSITE" id="PS50887">
    <property type="entry name" value="GGDEF"/>
    <property type="match status" value="1"/>
</dbReference>
<organism evidence="7 8">
    <name type="scientific">Actinoplanes ianthinogenes</name>
    <dbReference type="NCBI Taxonomy" id="122358"/>
    <lineage>
        <taxon>Bacteria</taxon>
        <taxon>Bacillati</taxon>
        <taxon>Actinomycetota</taxon>
        <taxon>Actinomycetes</taxon>
        <taxon>Micromonosporales</taxon>
        <taxon>Micromonosporaceae</taxon>
        <taxon>Actinoplanes</taxon>
    </lineage>
</organism>
<dbReference type="PROSITE" id="PS50885">
    <property type="entry name" value="HAMP"/>
    <property type="match status" value="1"/>
</dbReference>
<sequence length="442" mass="47475">MTRSTPRIEVTIERGRFSGLLADRSLRAKNMLCVLVVAAVAVGVGALSINRMANLNDDLRQMKTAHVESTEDLAVIRQGVAEDYRGLMLWWGSHFQTAYGPMGRAAIASGDAMIDEALGRYRVHAATSPSRMQAVKEYTEVLTRYRVWRSVVEFGAEPPAEFTLPARDQVAATYMAMETQMNQALQQLQEAERADAEAMAVHAQRAYDRARLLTGGALGAGLLVALLFAWWLGRRMRLQLGSVAASLAAVAGGDLSRETAVLSRDELGAMAVAVNKARHTISELQDRLRFDATHDPLTGLANRALFDARIRATPEATVLLIDLDDFKPVNDVHGHHVGDELLRAVADRLRGCVREGGTVARLGGDEFAVLFPQAAGRSAELAAGVLEAFAAPVPTSAGLLPIRASIGAAGGSTADPAGLMRRADEAMYEAKRNGKNATATAH</sequence>
<keyword evidence="2 4" id="KW-1133">Transmembrane helix</keyword>
<dbReference type="CDD" id="cd01949">
    <property type="entry name" value="GGDEF"/>
    <property type="match status" value="1"/>
</dbReference>
<evidence type="ECO:0000256" key="3">
    <source>
        <dbReference type="SAM" id="Coils"/>
    </source>
</evidence>
<dbReference type="InterPro" id="IPR029787">
    <property type="entry name" value="Nucleotide_cyclase"/>
</dbReference>
<proteinExistence type="predicted"/>
<gene>
    <name evidence="7" type="ORF">Aiant_09040</name>
</gene>
<evidence type="ECO:0000259" key="6">
    <source>
        <dbReference type="PROSITE" id="PS50887"/>
    </source>
</evidence>
<dbReference type="InterPro" id="IPR003660">
    <property type="entry name" value="HAMP_dom"/>
</dbReference>
<evidence type="ECO:0000256" key="1">
    <source>
        <dbReference type="ARBA" id="ARBA00022692"/>
    </source>
</evidence>
<keyword evidence="3" id="KW-0175">Coiled coil</keyword>
<protein>
    <recommendedName>
        <fullName evidence="9">Diguanylate cyclase</fullName>
    </recommendedName>
</protein>
<dbReference type="SMART" id="SM00304">
    <property type="entry name" value="HAMP"/>
    <property type="match status" value="1"/>
</dbReference>
<evidence type="ECO:0000256" key="4">
    <source>
        <dbReference type="SAM" id="Phobius"/>
    </source>
</evidence>
<feature type="domain" description="GGDEF" evidence="6">
    <location>
        <begin position="314"/>
        <end position="442"/>
    </location>
</feature>
<dbReference type="SMART" id="SM00267">
    <property type="entry name" value="GGDEF"/>
    <property type="match status" value="1"/>
</dbReference>
<dbReference type="InterPro" id="IPR000160">
    <property type="entry name" value="GGDEF_dom"/>
</dbReference>
<evidence type="ECO:0000313" key="8">
    <source>
        <dbReference type="Proteomes" id="UP000676967"/>
    </source>
</evidence>
<dbReference type="EMBL" id="AP023356">
    <property type="protein sequence ID" value="BCJ40247.1"/>
    <property type="molecule type" value="Genomic_DNA"/>
</dbReference>
<dbReference type="Gene3D" id="6.10.340.10">
    <property type="match status" value="1"/>
</dbReference>
<dbReference type="Proteomes" id="UP000676967">
    <property type="component" value="Chromosome"/>
</dbReference>
<evidence type="ECO:0000313" key="7">
    <source>
        <dbReference type="EMBL" id="BCJ40247.1"/>
    </source>
</evidence>
<keyword evidence="4" id="KW-0472">Membrane</keyword>
<dbReference type="InterPro" id="IPR052163">
    <property type="entry name" value="DGC-Regulatory_Protein"/>
</dbReference>
<keyword evidence="8" id="KW-1185">Reference proteome</keyword>
<evidence type="ECO:0000256" key="2">
    <source>
        <dbReference type="ARBA" id="ARBA00022989"/>
    </source>
</evidence>
<evidence type="ECO:0008006" key="9">
    <source>
        <dbReference type="Google" id="ProtNLM"/>
    </source>
</evidence>
<keyword evidence="1 4" id="KW-0812">Transmembrane</keyword>
<dbReference type="Pfam" id="PF00990">
    <property type="entry name" value="GGDEF"/>
    <property type="match status" value="1"/>
</dbReference>
<dbReference type="RefSeq" id="WP_189331069.1">
    <property type="nucleotide sequence ID" value="NZ_AP023356.1"/>
</dbReference>
<dbReference type="InterPro" id="IPR043128">
    <property type="entry name" value="Rev_trsase/Diguanyl_cyclase"/>
</dbReference>
<name>A0ABM7LLW6_9ACTN</name>
<dbReference type="Pfam" id="PF00672">
    <property type="entry name" value="HAMP"/>
    <property type="match status" value="1"/>
</dbReference>
<dbReference type="PANTHER" id="PTHR46663:SF2">
    <property type="entry name" value="GGDEF DOMAIN-CONTAINING PROTEIN"/>
    <property type="match status" value="1"/>
</dbReference>
<dbReference type="SUPFAM" id="SSF55073">
    <property type="entry name" value="Nucleotide cyclase"/>
    <property type="match status" value="1"/>
</dbReference>
<feature type="transmembrane region" description="Helical" evidence="4">
    <location>
        <begin position="31"/>
        <end position="49"/>
    </location>
</feature>
<dbReference type="PANTHER" id="PTHR46663">
    <property type="entry name" value="DIGUANYLATE CYCLASE DGCT-RELATED"/>
    <property type="match status" value="1"/>
</dbReference>